<dbReference type="GO" id="GO:0030424">
    <property type="term" value="C:axon"/>
    <property type="evidence" value="ECO:0007669"/>
    <property type="project" value="TreeGrafter"/>
</dbReference>
<dbReference type="GO" id="GO:1904071">
    <property type="term" value="P:presynaptic active zone assembly"/>
    <property type="evidence" value="ECO:0007669"/>
    <property type="project" value="TreeGrafter"/>
</dbReference>
<keyword evidence="1" id="KW-0175">Coiled coil</keyword>
<dbReference type="PANTHER" id="PTHR14113:SF6">
    <property type="entry name" value="PROTEIN PICCOLO"/>
    <property type="match status" value="1"/>
</dbReference>
<dbReference type="GO" id="GO:0048788">
    <property type="term" value="C:cytoskeleton of presynaptic active zone"/>
    <property type="evidence" value="ECO:0007669"/>
    <property type="project" value="TreeGrafter"/>
</dbReference>
<feature type="compositionally biased region" description="Polar residues" evidence="2">
    <location>
        <begin position="744"/>
        <end position="755"/>
    </location>
</feature>
<gene>
    <name evidence="3" type="ORF">QTO34_004513</name>
</gene>
<feature type="region of interest" description="Disordered" evidence="2">
    <location>
        <begin position="617"/>
        <end position="684"/>
    </location>
</feature>
<feature type="region of interest" description="Disordered" evidence="2">
    <location>
        <begin position="821"/>
        <end position="866"/>
    </location>
</feature>
<proteinExistence type="predicted"/>
<feature type="coiled-coil region" evidence="1">
    <location>
        <begin position="452"/>
        <end position="483"/>
    </location>
</feature>
<dbReference type="GO" id="GO:0098982">
    <property type="term" value="C:GABA-ergic synapse"/>
    <property type="evidence" value="ECO:0007669"/>
    <property type="project" value="TreeGrafter"/>
</dbReference>
<dbReference type="Proteomes" id="UP001177744">
    <property type="component" value="Unassembled WGS sequence"/>
</dbReference>
<feature type="compositionally biased region" description="Acidic residues" evidence="2">
    <location>
        <begin position="644"/>
        <end position="653"/>
    </location>
</feature>
<dbReference type="GO" id="GO:0098978">
    <property type="term" value="C:glutamatergic synapse"/>
    <property type="evidence" value="ECO:0007669"/>
    <property type="project" value="TreeGrafter"/>
</dbReference>
<evidence type="ECO:0000313" key="3">
    <source>
        <dbReference type="EMBL" id="KAK1334940.1"/>
    </source>
</evidence>
<name>A0AA40HQ66_CNENI</name>
<feature type="coiled-coil region" evidence="1">
    <location>
        <begin position="379"/>
        <end position="418"/>
    </location>
</feature>
<accession>A0AA40HQ66</accession>
<organism evidence="3 4">
    <name type="scientific">Cnephaeus nilssonii</name>
    <name type="common">Northern bat</name>
    <name type="synonym">Eptesicus nilssonii</name>
    <dbReference type="NCBI Taxonomy" id="3371016"/>
    <lineage>
        <taxon>Eukaryota</taxon>
        <taxon>Metazoa</taxon>
        <taxon>Chordata</taxon>
        <taxon>Craniata</taxon>
        <taxon>Vertebrata</taxon>
        <taxon>Euteleostomi</taxon>
        <taxon>Mammalia</taxon>
        <taxon>Eutheria</taxon>
        <taxon>Laurasiatheria</taxon>
        <taxon>Chiroptera</taxon>
        <taxon>Yangochiroptera</taxon>
        <taxon>Vespertilionidae</taxon>
        <taxon>Cnephaeus</taxon>
    </lineage>
</organism>
<dbReference type="InterPro" id="IPR052098">
    <property type="entry name" value="Presynaptic_Scaffold_Bsn/Pclo"/>
</dbReference>
<evidence type="ECO:0000313" key="4">
    <source>
        <dbReference type="Proteomes" id="UP001177744"/>
    </source>
</evidence>
<dbReference type="AlphaFoldDB" id="A0AA40HQ66"/>
<dbReference type="PANTHER" id="PTHR14113">
    <property type="entry name" value="PICCOLO/BASSOON"/>
    <property type="match status" value="1"/>
</dbReference>
<protein>
    <submittedName>
        <fullName evidence="3">Uncharacterized protein</fullName>
    </submittedName>
</protein>
<comment type="caution">
    <text evidence="3">The sequence shown here is derived from an EMBL/GenBank/DDBJ whole genome shotgun (WGS) entry which is preliminary data.</text>
</comment>
<reference evidence="3" key="1">
    <citation type="submission" date="2023-06" db="EMBL/GenBank/DDBJ databases">
        <title>Reference genome for the Northern bat (Eptesicus nilssonii), a most northern bat species.</title>
        <authorList>
            <person name="Laine V.N."/>
            <person name="Pulliainen A.T."/>
            <person name="Lilley T.M."/>
        </authorList>
    </citation>
    <scope>NUCLEOTIDE SEQUENCE</scope>
    <source>
        <strain evidence="3">BLF_Eptnil</strain>
        <tissue evidence="3">Kidney</tissue>
    </source>
</reference>
<sequence length="881" mass="98139">MQKITDLQKEFYELESLHSVVPQEDVVSSSYIIPESHEIVDLDSMVTSTSEEKKLLDADAAYEELMKRQQMQLTPESSPTQPPIREDMTEAPMDFDRLPDESLTSSILSGASLTDSTSSATLSIPDVKITQHFSTEEIEDEYVTDYTREIQEIIAHESLILTYSEPSESATSVPPSDTPSLTSSVSSVCTTDSSSPITTLDSITTVYPEPVDIVTKLEDPGDISSSTYFQGSIIDYPEEITISLDQTTIPDGRTSTDRIAISLSDMTPSILESEETKPKGLIADTISTDLSISEKDSVKKAKKETGNGIILEVLEAYRDKRKDSEAELAKTSLSETMFDQPPSGIAFPMKEQVSTACFVSEENFGQAKPASQLPSGKDKQQQQLDLERELLELEKIKQQRFAEELEWERQEIQRYREQEKMMVQKKLEELQSMKHHLLYQQEEERQAQFMMRQETLAQQQLQLEQIQQLQQKLHQQLEEQKIRQIYQYNYDPSGTASPQTTTEQALLEGQYAAPEGGQFWAAEDATTTASAVVAIEIPQSQGWYTVQSDGVTQYIAPPGILSTVSEIPLTDVVVKDEKQPKKRSSGAKVRGQYDETGENMAEDPRCFKKIVDSGVQTDDEDAADRSYASRRRKTKRSVDTSVQTDDEDQDEWDMPTRSRRKTRVAKYGDSTTEAEKTKPVSKVSSIGVQTVAEISVQTEPVGTIRTPSIRAHADAKVEIIKHISAPEKTYKGGSLGCQTEADSETQSPQYLSATSPPKDKKRPTPLEIGYSSHLRPDSTLQLAPSPPKSPKVLYSPISPLSPGKALESAFVPYEKPLPDDISPQKVLHPDMAKVPPASPKTAKMMQRSMSDPKPLSPTADESSRAPFQYSEGYTVRVILFS</sequence>
<feature type="compositionally biased region" description="Low complexity" evidence="2">
    <location>
        <begin position="171"/>
        <end position="189"/>
    </location>
</feature>
<keyword evidence="4" id="KW-1185">Reference proteome</keyword>
<dbReference type="GO" id="GO:0098882">
    <property type="term" value="F:structural constituent of presynaptic active zone"/>
    <property type="evidence" value="ECO:0007669"/>
    <property type="project" value="TreeGrafter"/>
</dbReference>
<feature type="region of interest" description="Disordered" evidence="2">
    <location>
        <begin position="728"/>
        <end position="796"/>
    </location>
</feature>
<feature type="region of interest" description="Disordered" evidence="2">
    <location>
        <begin position="576"/>
        <end position="605"/>
    </location>
</feature>
<dbReference type="GO" id="GO:0035418">
    <property type="term" value="P:protein localization to synapse"/>
    <property type="evidence" value="ECO:0007669"/>
    <property type="project" value="TreeGrafter"/>
</dbReference>
<evidence type="ECO:0000256" key="2">
    <source>
        <dbReference type="SAM" id="MobiDB-lite"/>
    </source>
</evidence>
<feature type="region of interest" description="Disordered" evidence="2">
    <location>
        <begin position="166"/>
        <end position="189"/>
    </location>
</feature>
<dbReference type="EMBL" id="JAULJE010000014">
    <property type="protein sequence ID" value="KAK1334940.1"/>
    <property type="molecule type" value="Genomic_DNA"/>
</dbReference>
<evidence type="ECO:0000256" key="1">
    <source>
        <dbReference type="SAM" id="Coils"/>
    </source>
</evidence>